<dbReference type="InterPro" id="IPR050768">
    <property type="entry name" value="UPF0353/GerABKA_families"/>
</dbReference>
<feature type="transmembrane region" description="Helical" evidence="1">
    <location>
        <begin position="12"/>
        <end position="29"/>
    </location>
</feature>
<dbReference type="Proteomes" id="UP001255416">
    <property type="component" value="Unassembled WGS sequence"/>
</dbReference>
<feature type="domain" description="VWFA" evidence="2">
    <location>
        <begin position="97"/>
        <end position="202"/>
    </location>
</feature>
<evidence type="ECO:0000313" key="4">
    <source>
        <dbReference type="Proteomes" id="UP001255416"/>
    </source>
</evidence>
<dbReference type="SUPFAM" id="SSF48452">
    <property type="entry name" value="TPR-like"/>
    <property type="match status" value="1"/>
</dbReference>
<dbReference type="Pfam" id="PF13519">
    <property type="entry name" value="VWA_2"/>
    <property type="match status" value="1"/>
</dbReference>
<dbReference type="EMBL" id="JASMWN010000010">
    <property type="protein sequence ID" value="MDU9004783.1"/>
    <property type="molecule type" value="Genomic_DNA"/>
</dbReference>
<keyword evidence="1" id="KW-0472">Membrane</keyword>
<accession>A0ABU3VFB6</accession>
<dbReference type="Gene3D" id="3.40.50.410">
    <property type="entry name" value="von Willebrand factor, type A domain"/>
    <property type="match status" value="1"/>
</dbReference>
<reference evidence="4" key="1">
    <citation type="submission" date="2023-05" db="EMBL/GenBank/DDBJ databases">
        <title>Sedimentitalea sp. nov. JM2-8.</title>
        <authorList>
            <person name="Huang J."/>
        </authorList>
    </citation>
    <scope>NUCLEOTIDE SEQUENCE [LARGE SCALE GENOMIC DNA]</scope>
    <source>
        <strain evidence="4">KHS03</strain>
    </source>
</reference>
<keyword evidence="1" id="KW-1133">Transmembrane helix</keyword>
<keyword evidence="4" id="KW-1185">Reference proteome</keyword>
<dbReference type="PANTHER" id="PTHR22550">
    <property type="entry name" value="SPORE GERMINATION PROTEIN"/>
    <property type="match status" value="1"/>
</dbReference>
<dbReference type="InterPro" id="IPR011990">
    <property type="entry name" value="TPR-like_helical_dom_sf"/>
</dbReference>
<evidence type="ECO:0000313" key="3">
    <source>
        <dbReference type="EMBL" id="MDU9004783.1"/>
    </source>
</evidence>
<dbReference type="InterPro" id="IPR002035">
    <property type="entry name" value="VWF_A"/>
</dbReference>
<evidence type="ECO:0000256" key="1">
    <source>
        <dbReference type="SAM" id="Phobius"/>
    </source>
</evidence>
<dbReference type="PANTHER" id="PTHR22550:SF14">
    <property type="entry name" value="VWFA DOMAIN-CONTAINING PROTEIN"/>
    <property type="match status" value="1"/>
</dbReference>
<protein>
    <submittedName>
        <fullName evidence="3">VWA domain-containing protein</fullName>
    </submittedName>
</protein>
<dbReference type="RefSeq" id="WP_316776998.1">
    <property type="nucleotide sequence ID" value="NZ_JASMWN010000010.1"/>
</dbReference>
<name>A0ABU3VFB6_9RHOB</name>
<dbReference type="InterPro" id="IPR036465">
    <property type="entry name" value="vWFA_dom_sf"/>
</dbReference>
<proteinExistence type="predicted"/>
<evidence type="ECO:0000259" key="2">
    <source>
        <dbReference type="Pfam" id="PF13519"/>
    </source>
</evidence>
<gene>
    <name evidence="3" type="ORF">QO231_13090</name>
</gene>
<keyword evidence="1" id="KW-0812">Transmembrane</keyword>
<organism evidence="3 4">
    <name type="scientific">Sedimentitalea todarodis</name>
    <dbReference type="NCBI Taxonomy" id="1631240"/>
    <lineage>
        <taxon>Bacteria</taxon>
        <taxon>Pseudomonadati</taxon>
        <taxon>Pseudomonadota</taxon>
        <taxon>Alphaproteobacteria</taxon>
        <taxon>Rhodobacterales</taxon>
        <taxon>Paracoccaceae</taxon>
        <taxon>Sedimentitalea</taxon>
    </lineage>
</organism>
<dbReference type="SUPFAM" id="SSF53300">
    <property type="entry name" value="vWA-like"/>
    <property type="match status" value="1"/>
</dbReference>
<comment type="caution">
    <text evidence="3">The sequence shown here is derived from an EMBL/GenBank/DDBJ whole genome shotgun (WGS) entry which is preliminary data.</text>
</comment>
<sequence>MIETLEAFHFLRPLWLLSLPAIAALWYLARPRRVTRDFEAAEIAPHLADALKVGDAGSRRVYPIDGVATGLALLALAAAGPSWSRIPNPLVSETAPLVVALKVTESMETADLAPSRLERARFKILDLINERAGARTALIAYAGSAHRVSPPTEDPNILRPLLQGLNPAVMPVAGDDPAAALALAVEMNETTETPGAILFVLDDLNPADIAAFEASGDAPLPPIVMLVTLPDGQIPSQLDRLSDVTVVPFSADDSDIALIERSLRSAHKAALLADDRLKWEDRGAWLLWPAALLALLWFRRGWTMRWSAVILLVFGLHVPTAGQAEGWKDWFLTPDQQGRLAYENKDYARAADLFADPMWRGYAQMRAGQYADAAETFAGISTADAAFAEGLSRIRNRQYRPGARAFETALERQPDFPAAENNRDIAWAIVEYVETAQEQSDTGEESGIGADEVVFDNESQRGADTQIEAPTEDAAPQTAQQWIDSIDTDMGDFLRSRFILENSEAAL</sequence>